<name>A0A9X0D5I5_9CNID</name>
<dbReference type="OrthoDB" id="6018841at2759"/>
<sequence>MKDKTFRRVFTRNGKLLTKGDLLIRPQLAKTLQLIARAGSAEPFYNGPMSKALVKEVRAAGGVLTLMNLKNYKVKFRPKKNIPLPSCWSIDQYFLIMRHLIG</sequence>
<comment type="caution">
    <text evidence="1">The sequence shown here is derived from an EMBL/GenBank/DDBJ whole genome shotgun (WGS) entry which is preliminary data.</text>
</comment>
<dbReference type="EMBL" id="MU825873">
    <property type="protein sequence ID" value="KAJ7387645.1"/>
    <property type="molecule type" value="Genomic_DNA"/>
</dbReference>
<organism evidence="1 2">
    <name type="scientific">Desmophyllum pertusum</name>
    <dbReference type="NCBI Taxonomy" id="174260"/>
    <lineage>
        <taxon>Eukaryota</taxon>
        <taxon>Metazoa</taxon>
        <taxon>Cnidaria</taxon>
        <taxon>Anthozoa</taxon>
        <taxon>Hexacorallia</taxon>
        <taxon>Scleractinia</taxon>
        <taxon>Caryophylliina</taxon>
        <taxon>Caryophylliidae</taxon>
        <taxon>Desmophyllum</taxon>
    </lineage>
</organism>
<dbReference type="GO" id="GO:0006751">
    <property type="term" value="P:glutathione catabolic process"/>
    <property type="evidence" value="ECO:0007669"/>
    <property type="project" value="InterPro"/>
</dbReference>
<dbReference type="GO" id="GO:0005886">
    <property type="term" value="C:plasma membrane"/>
    <property type="evidence" value="ECO:0007669"/>
    <property type="project" value="TreeGrafter"/>
</dbReference>
<dbReference type="AlphaFoldDB" id="A0A9X0D5I5"/>
<dbReference type="Pfam" id="PF01019">
    <property type="entry name" value="G_glu_transpept"/>
    <property type="match status" value="1"/>
</dbReference>
<dbReference type="GO" id="GO:0036374">
    <property type="term" value="F:glutathione hydrolase activity"/>
    <property type="evidence" value="ECO:0007669"/>
    <property type="project" value="InterPro"/>
</dbReference>
<evidence type="ECO:0000313" key="2">
    <source>
        <dbReference type="Proteomes" id="UP001163046"/>
    </source>
</evidence>
<dbReference type="PANTHER" id="PTHR11686">
    <property type="entry name" value="GAMMA GLUTAMYL TRANSPEPTIDASE"/>
    <property type="match status" value="1"/>
</dbReference>
<proteinExistence type="predicted"/>
<accession>A0A9X0D5I5</accession>
<dbReference type="PANTHER" id="PTHR11686:SF9">
    <property type="entry name" value="RE13973P"/>
    <property type="match status" value="1"/>
</dbReference>
<protein>
    <submittedName>
        <fullName evidence="1">Uncharacterized protein</fullName>
    </submittedName>
</protein>
<dbReference type="InterPro" id="IPR000101">
    <property type="entry name" value="GGT_peptidase"/>
</dbReference>
<evidence type="ECO:0000313" key="1">
    <source>
        <dbReference type="EMBL" id="KAJ7387645.1"/>
    </source>
</evidence>
<gene>
    <name evidence="1" type="ORF">OS493_000981</name>
</gene>
<dbReference type="Proteomes" id="UP001163046">
    <property type="component" value="Unassembled WGS sequence"/>
</dbReference>
<dbReference type="SUPFAM" id="SSF56235">
    <property type="entry name" value="N-terminal nucleophile aminohydrolases (Ntn hydrolases)"/>
    <property type="match status" value="1"/>
</dbReference>
<reference evidence="1" key="1">
    <citation type="submission" date="2023-01" db="EMBL/GenBank/DDBJ databases">
        <title>Genome assembly of the deep-sea coral Lophelia pertusa.</title>
        <authorList>
            <person name="Herrera S."/>
            <person name="Cordes E."/>
        </authorList>
    </citation>
    <scope>NUCLEOTIDE SEQUENCE</scope>
    <source>
        <strain evidence="1">USNM1676648</strain>
        <tissue evidence="1">Polyp</tissue>
    </source>
</reference>
<keyword evidence="2" id="KW-1185">Reference proteome</keyword>
<dbReference type="InterPro" id="IPR029055">
    <property type="entry name" value="Ntn_hydrolases_N"/>
</dbReference>